<dbReference type="Pfam" id="PF01515">
    <property type="entry name" value="PTA_PTB"/>
    <property type="match status" value="2"/>
</dbReference>
<dbReference type="InterPro" id="IPR050500">
    <property type="entry name" value="Phos_Acetyltrans/Butyryltrans"/>
</dbReference>
<dbReference type="SUPFAM" id="SSF53659">
    <property type="entry name" value="Isocitrate/Isopropylmalate dehydrogenase-like"/>
    <property type="match status" value="1"/>
</dbReference>
<feature type="domain" description="Phosphate acetyl/butaryl transferase" evidence="4">
    <location>
        <begin position="15"/>
        <end position="78"/>
    </location>
</feature>
<proteinExistence type="inferred from homology"/>
<dbReference type="InterPro" id="IPR002505">
    <property type="entry name" value="PTA_PTB"/>
</dbReference>
<evidence type="ECO:0000259" key="4">
    <source>
        <dbReference type="Pfam" id="PF01515"/>
    </source>
</evidence>
<dbReference type="PANTHER" id="PTHR43356:SF2">
    <property type="entry name" value="PHOSPHATE ACETYLTRANSFERASE"/>
    <property type="match status" value="1"/>
</dbReference>
<organism evidence="5 6">
    <name type="scientific">Aquisphaera giovannonii</name>
    <dbReference type="NCBI Taxonomy" id="406548"/>
    <lineage>
        <taxon>Bacteria</taxon>
        <taxon>Pseudomonadati</taxon>
        <taxon>Planctomycetota</taxon>
        <taxon>Planctomycetia</taxon>
        <taxon>Isosphaerales</taxon>
        <taxon>Isosphaeraceae</taxon>
        <taxon>Aquisphaera</taxon>
    </lineage>
</organism>
<dbReference type="GO" id="GO:0008959">
    <property type="term" value="F:phosphate acetyltransferase activity"/>
    <property type="evidence" value="ECO:0007669"/>
    <property type="project" value="UniProtKB-EC"/>
</dbReference>
<evidence type="ECO:0000256" key="3">
    <source>
        <dbReference type="ARBA" id="ARBA00023315"/>
    </source>
</evidence>
<comment type="similarity">
    <text evidence="1">Belongs to the phosphate acetyltransferase and butyryltransferase family.</text>
</comment>
<dbReference type="AlphaFoldDB" id="A0A5B9W0D7"/>
<dbReference type="KEGG" id="agv:OJF2_21700"/>
<dbReference type="RefSeq" id="WP_148593683.1">
    <property type="nucleotide sequence ID" value="NZ_CP042997.1"/>
</dbReference>
<dbReference type="OrthoDB" id="9774179at2"/>
<keyword evidence="6" id="KW-1185">Reference proteome</keyword>
<reference evidence="5 6" key="1">
    <citation type="submission" date="2019-08" db="EMBL/GenBank/DDBJ databases">
        <title>Deep-cultivation of Planctomycetes and their phenomic and genomic characterization uncovers novel biology.</title>
        <authorList>
            <person name="Wiegand S."/>
            <person name="Jogler M."/>
            <person name="Boedeker C."/>
            <person name="Pinto D."/>
            <person name="Vollmers J."/>
            <person name="Rivas-Marin E."/>
            <person name="Kohn T."/>
            <person name="Peeters S.H."/>
            <person name="Heuer A."/>
            <person name="Rast P."/>
            <person name="Oberbeckmann S."/>
            <person name="Bunk B."/>
            <person name="Jeske O."/>
            <person name="Meyerdierks A."/>
            <person name="Storesund J.E."/>
            <person name="Kallscheuer N."/>
            <person name="Luecker S."/>
            <person name="Lage O.M."/>
            <person name="Pohl T."/>
            <person name="Merkel B.J."/>
            <person name="Hornburger P."/>
            <person name="Mueller R.-W."/>
            <person name="Bruemmer F."/>
            <person name="Labrenz M."/>
            <person name="Spormann A.M."/>
            <person name="Op den Camp H."/>
            <person name="Overmann J."/>
            <person name="Amann R."/>
            <person name="Jetten M.S.M."/>
            <person name="Mascher T."/>
            <person name="Medema M.H."/>
            <person name="Devos D.P."/>
            <person name="Kaster A.-K."/>
            <person name="Ovreas L."/>
            <person name="Rohde M."/>
            <person name="Galperin M.Y."/>
            <person name="Jogler C."/>
        </authorList>
    </citation>
    <scope>NUCLEOTIDE SEQUENCE [LARGE SCALE GENOMIC DNA]</scope>
    <source>
        <strain evidence="5 6">OJF2</strain>
    </source>
</reference>
<dbReference type="EC" id="2.3.1.8" evidence="5"/>
<sequence length="309" mass="32303">MSGLPSFERLFGVADARGDAATLAVAGGDDPTVIEAMARARDRGWIRPILVGPEHRIRQVAADIGIDMAGMQIVHAEGGDVASSAVSLVRSGRARALMKGQIATASLMRAVLDASSGLRTGRVICQVALVEIPRDGRRFLLADTGITIRPDLEQKIGIATSAIDVSRALGVASPRVAIMAASESINPAMPETIDARDIAGRLNEGGEISCEAQGPLSFDLAYADDAGAQKQIGGSVVGKADAMIFPDLNSANLTVKAIMYTADCHFGGILMGCSCPVVFMSRADDVSTRMNSLALTLAVLDDPRRKTSN</sequence>
<dbReference type="PIRSF" id="PIRSF000428">
    <property type="entry name" value="P_Ac_trans"/>
    <property type="match status" value="1"/>
</dbReference>
<gene>
    <name evidence="5" type="primary">pta</name>
    <name evidence="5" type="ORF">OJF2_21700</name>
</gene>
<evidence type="ECO:0000256" key="1">
    <source>
        <dbReference type="ARBA" id="ARBA00005656"/>
    </source>
</evidence>
<accession>A0A5B9W0D7</accession>
<dbReference type="Proteomes" id="UP000324233">
    <property type="component" value="Chromosome"/>
</dbReference>
<protein>
    <submittedName>
        <fullName evidence="5">Phosphate acetyltransferase</fullName>
        <ecNumber evidence="5">2.3.1.8</ecNumber>
    </submittedName>
</protein>
<keyword evidence="2 5" id="KW-0808">Transferase</keyword>
<evidence type="ECO:0000313" key="5">
    <source>
        <dbReference type="EMBL" id="QEH33664.1"/>
    </source>
</evidence>
<evidence type="ECO:0000313" key="6">
    <source>
        <dbReference type="Proteomes" id="UP000324233"/>
    </source>
</evidence>
<dbReference type="EMBL" id="CP042997">
    <property type="protein sequence ID" value="QEH33664.1"/>
    <property type="molecule type" value="Genomic_DNA"/>
</dbReference>
<name>A0A5B9W0D7_9BACT</name>
<dbReference type="PANTHER" id="PTHR43356">
    <property type="entry name" value="PHOSPHATE ACETYLTRANSFERASE"/>
    <property type="match status" value="1"/>
</dbReference>
<dbReference type="InterPro" id="IPR012147">
    <property type="entry name" value="P_Ac_Bu_trans"/>
</dbReference>
<evidence type="ECO:0000256" key="2">
    <source>
        <dbReference type="ARBA" id="ARBA00022679"/>
    </source>
</evidence>
<dbReference type="Gene3D" id="3.40.718.10">
    <property type="entry name" value="Isopropylmalate Dehydrogenase"/>
    <property type="match status" value="1"/>
</dbReference>
<feature type="domain" description="Phosphate acetyl/butaryl transferase" evidence="4">
    <location>
        <begin position="81"/>
        <end position="296"/>
    </location>
</feature>
<keyword evidence="3 5" id="KW-0012">Acyltransferase</keyword>